<dbReference type="Proteomes" id="UP001597168">
    <property type="component" value="Unassembled WGS sequence"/>
</dbReference>
<organism evidence="3 4">
    <name type="scientific">Saccharothrix hoggarensis</name>
    <dbReference type="NCBI Taxonomy" id="913853"/>
    <lineage>
        <taxon>Bacteria</taxon>
        <taxon>Bacillati</taxon>
        <taxon>Actinomycetota</taxon>
        <taxon>Actinomycetes</taxon>
        <taxon>Pseudonocardiales</taxon>
        <taxon>Pseudonocardiaceae</taxon>
        <taxon>Saccharothrix</taxon>
    </lineage>
</organism>
<evidence type="ECO:0000256" key="2">
    <source>
        <dbReference type="SAM" id="Phobius"/>
    </source>
</evidence>
<keyword evidence="2" id="KW-1133">Transmembrane helix</keyword>
<keyword evidence="2" id="KW-0472">Membrane</keyword>
<evidence type="ECO:0008006" key="5">
    <source>
        <dbReference type="Google" id="ProtNLM"/>
    </source>
</evidence>
<keyword evidence="4" id="KW-1185">Reference proteome</keyword>
<accession>A0ABW3QXR6</accession>
<dbReference type="EMBL" id="JBHTLK010000111">
    <property type="protein sequence ID" value="MFD1149573.1"/>
    <property type="molecule type" value="Genomic_DNA"/>
</dbReference>
<dbReference type="RefSeq" id="WP_380724977.1">
    <property type="nucleotide sequence ID" value="NZ_JBHTLK010000111.1"/>
</dbReference>
<evidence type="ECO:0000313" key="3">
    <source>
        <dbReference type="EMBL" id="MFD1149573.1"/>
    </source>
</evidence>
<feature type="transmembrane region" description="Helical" evidence="2">
    <location>
        <begin position="12"/>
        <end position="37"/>
    </location>
</feature>
<name>A0ABW3QXR6_9PSEU</name>
<keyword evidence="2" id="KW-0812">Transmembrane</keyword>
<evidence type="ECO:0000256" key="1">
    <source>
        <dbReference type="SAM" id="MobiDB-lite"/>
    </source>
</evidence>
<comment type="caution">
    <text evidence="3">The sequence shown here is derived from an EMBL/GenBank/DDBJ whole genome shotgun (WGS) entry which is preliminary data.</text>
</comment>
<feature type="region of interest" description="Disordered" evidence="1">
    <location>
        <begin position="48"/>
        <end position="82"/>
    </location>
</feature>
<proteinExistence type="predicted"/>
<gene>
    <name evidence="3" type="ORF">ACFQ3T_20760</name>
</gene>
<sequence>MAKRPVDRKNTIGALPLALTFTALYVVLAGAAGYLALDDPAPTAVAAPSTLPAGPTTTATPTTATTTTASTTGTTSTSALPPDVEQVTAPGGLTTVVPAGWRRSGGTVATTLVAVDPASPREEVRFGGAPVTDPSKSLLDRITEAAAQREREPAHRRLTLAATTVRDHPAVGWEFEDVEASGPTRVATVFWEVDGVEYVLYSAGPPERWENTRSRLKTMADLSSP</sequence>
<reference evidence="4" key="1">
    <citation type="journal article" date="2019" name="Int. J. Syst. Evol. Microbiol.">
        <title>The Global Catalogue of Microorganisms (GCM) 10K type strain sequencing project: providing services to taxonomists for standard genome sequencing and annotation.</title>
        <authorList>
            <consortium name="The Broad Institute Genomics Platform"/>
            <consortium name="The Broad Institute Genome Sequencing Center for Infectious Disease"/>
            <person name="Wu L."/>
            <person name="Ma J."/>
        </authorList>
    </citation>
    <scope>NUCLEOTIDE SEQUENCE [LARGE SCALE GENOMIC DNA]</scope>
    <source>
        <strain evidence="4">CCUG 60214</strain>
    </source>
</reference>
<evidence type="ECO:0000313" key="4">
    <source>
        <dbReference type="Proteomes" id="UP001597168"/>
    </source>
</evidence>
<protein>
    <recommendedName>
        <fullName evidence="5">Fibronectin attachment protein</fullName>
    </recommendedName>
</protein>